<dbReference type="Proteomes" id="UP000009097">
    <property type="component" value="Unassembled WGS sequence"/>
</dbReference>
<evidence type="ECO:0000313" key="2">
    <source>
        <dbReference type="EMBL" id="KNB05098.1"/>
    </source>
</evidence>
<dbReference type="PANTHER" id="PTHR33112:SF9">
    <property type="entry name" value="HETEROKARYON INCOMPATIBILITY DOMAIN-CONTAINING PROTEIN"/>
    <property type="match status" value="1"/>
</dbReference>
<dbReference type="PANTHER" id="PTHR33112">
    <property type="entry name" value="DOMAIN PROTEIN, PUTATIVE-RELATED"/>
    <property type="match status" value="1"/>
</dbReference>
<evidence type="ECO:0000259" key="1">
    <source>
        <dbReference type="Pfam" id="PF06985"/>
    </source>
</evidence>
<dbReference type="RefSeq" id="XP_018243143.1">
    <property type="nucleotide sequence ID" value="XM_018399709.1"/>
</dbReference>
<accession>A0A0J9V1Q9</accession>
<sequence>MATTRVPWNEVSITNSCAHRVLHVRYRTTFSELRSSASSCRLCCLYRDIVLDCVRGHLPGISEALFKDEAEEKLKLEELVMTKRYDCLTIQVTEQEVTFEVFMDGQADAFEVVGERFGRSYRVGRYTNSRESFERAREWLSECLAGHACPRPITTGVPLPKRLLMVEGALDDPVRLIETRGDEFPYVCLSHRWGDPRHKQLKTTAQTVKSHLKKIEWVDLPATFRDAVTVCRSMDVKYLWIDSLCILQSFAEITPDELEVTRQDFAQENSTMARTYQNSHFTISADLSDHMDSGFFSRDPVNEYRKEVTTDNGDQAFGYIRESINHYQDDIPCLETRGWTLQEFLLPSRVLHFGEFDIAWRCKTRITCECGHLDRQETKQSPWHRFHMTEEAAKAPPDDSEGALEWWEQVVHEYTSRQLTNASDKLPALSGLAQQRKQVRGGVYLAGLWQDSLLHDLCWYHVSNYNVATSGGVGHRPPYYRAPSWSWAAVDTDSGCSWWWPGPIWLHSIQPTKEPKQACVILEVSCEPATTDPTGEVRRGFLDIKTSLTLAEICQDPEGEVLWTIHKLDPSLRKGFFKPDCVLEDDGLKFGDQVFCAPIAGITYSRRVNCACLVLKKVDSDTYQRVGFCTINAKPKSVGSSQEDTMASDLETFAWPDSAQVRIRIV</sequence>
<dbReference type="GeneID" id="28960194"/>
<dbReference type="InterPro" id="IPR010730">
    <property type="entry name" value="HET"/>
</dbReference>
<dbReference type="Pfam" id="PF06985">
    <property type="entry name" value="HET"/>
    <property type="match status" value="1"/>
</dbReference>
<reference evidence="2" key="1">
    <citation type="submission" date="2007-04" db="EMBL/GenBank/DDBJ databases">
        <authorList>
            <consortium name="The Broad Institute Genome Sequencing Platform"/>
            <person name="Birren B."/>
            <person name="Lander E."/>
            <person name="Galagan J."/>
            <person name="Nusbaum C."/>
            <person name="Devon K."/>
            <person name="Ma L.-J."/>
            <person name="Jaffe D."/>
            <person name="Butler J."/>
            <person name="Alvarez P."/>
            <person name="Gnerre S."/>
            <person name="Grabherr M."/>
            <person name="Kleber M."/>
            <person name="Mauceli E."/>
            <person name="Brockman W."/>
            <person name="MacCallum I.A."/>
            <person name="Young S."/>
            <person name="LaButti K."/>
            <person name="DeCaprio D."/>
            <person name="Crawford M."/>
            <person name="Koehrsen M."/>
            <person name="Engels R."/>
            <person name="Montgomery P."/>
            <person name="Pearson M."/>
            <person name="Howarth C."/>
            <person name="Larson L."/>
            <person name="White J."/>
            <person name="O'Leary S."/>
            <person name="Kodira C."/>
            <person name="Zeng Q."/>
            <person name="Yandava C."/>
            <person name="Alvarado L."/>
            <person name="Kistler C."/>
            <person name="Shim W.-B."/>
            <person name="Kang S."/>
            <person name="Woloshuk C."/>
        </authorList>
    </citation>
    <scope>NUCLEOTIDE SEQUENCE</scope>
    <source>
        <strain evidence="2">4287</strain>
    </source>
</reference>
<organism evidence="2 3">
    <name type="scientific">Fusarium oxysporum f. sp. lycopersici (strain 4287 / CBS 123668 / FGSC 9935 / NRRL 34936)</name>
    <name type="common">Fusarium vascular wilt of tomato</name>
    <dbReference type="NCBI Taxonomy" id="426428"/>
    <lineage>
        <taxon>Eukaryota</taxon>
        <taxon>Fungi</taxon>
        <taxon>Dikarya</taxon>
        <taxon>Ascomycota</taxon>
        <taxon>Pezizomycotina</taxon>
        <taxon>Sordariomycetes</taxon>
        <taxon>Hypocreomycetidae</taxon>
        <taxon>Hypocreales</taxon>
        <taxon>Nectriaceae</taxon>
        <taxon>Fusarium</taxon>
        <taxon>Fusarium oxysporum species complex</taxon>
    </lineage>
</organism>
<proteinExistence type="predicted"/>
<protein>
    <recommendedName>
        <fullName evidence="1">Heterokaryon incompatibility domain-containing protein</fullName>
    </recommendedName>
</protein>
<feature type="domain" description="Heterokaryon incompatibility" evidence="1">
    <location>
        <begin position="186"/>
        <end position="343"/>
    </location>
</feature>
<dbReference type="AlphaFoldDB" id="A0A0J9V1Q9"/>
<name>A0A0J9V1Q9_FUSO4</name>
<gene>
    <name evidence="2" type="ORF">FOXG_19488</name>
</gene>
<dbReference type="KEGG" id="fox:FOXG_19488"/>
<reference evidence="2" key="2">
    <citation type="journal article" date="2010" name="Nature">
        <title>Comparative genomics reveals mobile pathogenicity chromosomes in Fusarium.</title>
        <authorList>
            <person name="Ma L.J."/>
            <person name="van der Does H.C."/>
            <person name="Borkovich K.A."/>
            <person name="Coleman J.J."/>
            <person name="Daboussi M.J."/>
            <person name="Di Pietro A."/>
            <person name="Dufresne M."/>
            <person name="Freitag M."/>
            <person name="Grabherr M."/>
            <person name="Henrissat B."/>
            <person name="Houterman P.M."/>
            <person name="Kang S."/>
            <person name="Shim W.B."/>
            <person name="Woloshuk C."/>
            <person name="Xie X."/>
            <person name="Xu J.R."/>
            <person name="Antoniw J."/>
            <person name="Baker S.E."/>
            <person name="Bluhm B.H."/>
            <person name="Breakspear A."/>
            <person name="Brown D.W."/>
            <person name="Butchko R.A."/>
            <person name="Chapman S."/>
            <person name="Coulson R."/>
            <person name="Coutinho P.M."/>
            <person name="Danchin E.G."/>
            <person name="Diener A."/>
            <person name="Gale L.R."/>
            <person name="Gardiner D.M."/>
            <person name="Goff S."/>
            <person name="Hammond-Kosack K.E."/>
            <person name="Hilburn K."/>
            <person name="Hua-Van A."/>
            <person name="Jonkers W."/>
            <person name="Kazan K."/>
            <person name="Kodira C.D."/>
            <person name="Koehrsen M."/>
            <person name="Kumar L."/>
            <person name="Lee Y.H."/>
            <person name="Li L."/>
            <person name="Manners J.M."/>
            <person name="Miranda-Saavedra D."/>
            <person name="Mukherjee M."/>
            <person name="Park G."/>
            <person name="Park J."/>
            <person name="Park S.Y."/>
            <person name="Proctor R.H."/>
            <person name="Regev A."/>
            <person name="Ruiz-Roldan M.C."/>
            <person name="Sain D."/>
            <person name="Sakthikumar S."/>
            <person name="Sykes S."/>
            <person name="Schwartz D.C."/>
            <person name="Turgeon B.G."/>
            <person name="Wapinski I."/>
            <person name="Yoder O."/>
            <person name="Young S."/>
            <person name="Zeng Q."/>
            <person name="Zhou S."/>
            <person name="Galagan J."/>
            <person name="Cuomo C.A."/>
            <person name="Kistler H.C."/>
            <person name="Rep M."/>
        </authorList>
    </citation>
    <scope>NUCLEOTIDE SEQUENCE [LARGE SCALE GENOMIC DNA]</scope>
    <source>
        <strain evidence="2">4287</strain>
    </source>
</reference>
<dbReference type="OrthoDB" id="5347061at2759"/>
<dbReference type="EMBL" id="DS231703">
    <property type="protein sequence ID" value="KNB05098.1"/>
    <property type="molecule type" value="Genomic_DNA"/>
</dbReference>
<dbReference type="VEuPathDB" id="FungiDB:FOXG_19488"/>
<evidence type="ECO:0000313" key="3">
    <source>
        <dbReference type="Proteomes" id="UP000009097"/>
    </source>
</evidence>